<organism evidence="3 4">
    <name type="scientific">Moheibacter stercoris</name>
    <dbReference type="NCBI Taxonomy" id="1628251"/>
    <lineage>
        <taxon>Bacteria</taxon>
        <taxon>Pseudomonadati</taxon>
        <taxon>Bacteroidota</taxon>
        <taxon>Flavobacteriia</taxon>
        <taxon>Flavobacteriales</taxon>
        <taxon>Weeksellaceae</taxon>
        <taxon>Moheibacter</taxon>
    </lineage>
</organism>
<evidence type="ECO:0000259" key="2">
    <source>
        <dbReference type="Pfam" id="PF02517"/>
    </source>
</evidence>
<feature type="transmembrane region" description="Helical" evidence="1">
    <location>
        <begin position="198"/>
        <end position="215"/>
    </location>
</feature>
<evidence type="ECO:0000313" key="4">
    <source>
        <dbReference type="Proteomes" id="UP001549146"/>
    </source>
</evidence>
<comment type="caution">
    <text evidence="3">The sequence shown here is derived from an EMBL/GenBank/DDBJ whole genome shotgun (WGS) entry which is preliminary data.</text>
</comment>
<name>A0ABV2LWA4_9FLAO</name>
<feature type="transmembrane region" description="Helical" evidence="1">
    <location>
        <begin position="89"/>
        <end position="108"/>
    </location>
</feature>
<keyword evidence="1" id="KW-0472">Membrane</keyword>
<keyword evidence="1" id="KW-1133">Transmembrane helix</keyword>
<keyword evidence="4" id="KW-1185">Reference proteome</keyword>
<feature type="transmembrane region" description="Helical" evidence="1">
    <location>
        <begin position="220"/>
        <end position="239"/>
    </location>
</feature>
<dbReference type="GO" id="GO:0006508">
    <property type="term" value="P:proteolysis"/>
    <property type="evidence" value="ECO:0007669"/>
    <property type="project" value="UniProtKB-KW"/>
</dbReference>
<evidence type="ECO:0000256" key="1">
    <source>
        <dbReference type="SAM" id="Phobius"/>
    </source>
</evidence>
<gene>
    <name evidence="3" type="ORF">ABID46_002427</name>
</gene>
<dbReference type="PANTHER" id="PTHR36435">
    <property type="entry name" value="SLR1288 PROTEIN"/>
    <property type="match status" value="1"/>
</dbReference>
<keyword evidence="3" id="KW-0645">Protease</keyword>
<dbReference type="EMBL" id="JBEPMO010000020">
    <property type="protein sequence ID" value="MET3732836.1"/>
    <property type="molecule type" value="Genomic_DNA"/>
</dbReference>
<dbReference type="GO" id="GO:0008233">
    <property type="term" value="F:peptidase activity"/>
    <property type="evidence" value="ECO:0007669"/>
    <property type="project" value="UniProtKB-KW"/>
</dbReference>
<proteinExistence type="predicted"/>
<sequence length="282" mass="32304">MNDHLRENEFPSNLEKNSFQLSIPKSLVVALLIVICLQFLGAMINLPVYFNEGFYHITLPLSFLVGSLMAIFVVIPYVKTTWKEISKHIWTPTSIAVIFLSVVMYLLMLPFAEFLTSFIPTTGSKWLEDFYREIMYAFEKMLHYKVAGFITVCILAPIFEEILFRGILLRGLLQNGTSPIIAIILSSFLFGAAHMNPWQFLGAGFLGAIFGYVYYRTKSLWLVMFLHALNNMISFVMMTKYETMDQNVTDPTDYNSVVICFALAILAGWGIFKLTEKKTKWI</sequence>
<feature type="transmembrane region" description="Helical" evidence="1">
    <location>
        <begin position="171"/>
        <end position="192"/>
    </location>
</feature>
<feature type="transmembrane region" description="Helical" evidence="1">
    <location>
        <begin position="26"/>
        <end position="48"/>
    </location>
</feature>
<accession>A0ABV2LWA4</accession>
<protein>
    <submittedName>
        <fullName evidence="3">Membrane protease YdiL (CAAX protease family)</fullName>
    </submittedName>
</protein>
<dbReference type="Proteomes" id="UP001549146">
    <property type="component" value="Unassembled WGS sequence"/>
</dbReference>
<reference evidence="3 4" key="1">
    <citation type="submission" date="2024-06" db="EMBL/GenBank/DDBJ databases">
        <title>Genomic Encyclopedia of Type Strains, Phase IV (KMG-IV): sequencing the most valuable type-strain genomes for metagenomic binning, comparative biology and taxonomic classification.</title>
        <authorList>
            <person name="Goeker M."/>
        </authorList>
    </citation>
    <scope>NUCLEOTIDE SEQUENCE [LARGE SCALE GENOMIC DNA]</scope>
    <source>
        <strain evidence="3 4">DSM 29388</strain>
    </source>
</reference>
<feature type="transmembrane region" description="Helical" evidence="1">
    <location>
        <begin position="141"/>
        <end position="159"/>
    </location>
</feature>
<dbReference type="InterPro" id="IPR052710">
    <property type="entry name" value="CAAX_protease"/>
</dbReference>
<feature type="transmembrane region" description="Helical" evidence="1">
    <location>
        <begin position="54"/>
        <end position="77"/>
    </location>
</feature>
<keyword evidence="1" id="KW-0812">Transmembrane</keyword>
<feature type="transmembrane region" description="Helical" evidence="1">
    <location>
        <begin position="254"/>
        <end position="272"/>
    </location>
</feature>
<dbReference type="PANTHER" id="PTHR36435:SF1">
    <property type="entry name" value="CAAX AMINO TERMINAL PROTEASE FAMILY PROTEIN"/>
    <property type="match status" value="1"/>
</dbReference>
<feature type="domain" description="CAAX prenyl protease 2/Lysostaphin resistance protein A-like" evidence="2">
    <location>
        <begin position="146"/>
        <end position="233"/>
    </location>
</feature>
<dbReference type="InterPro" id="IPR003675">
    <property type="entry name" value="Rce1/LyrA-like_dom"/>
</dbReference>
<dbReference type="RefSeq" id="WP_354510437.1">
    <property type="nucleotide sequence ID" value="NZ_JBEPMO010000020.1"/>
</dbReference>
<evidence type="ECO:0000313" key="3">
    <source>
        <dbReference type="EMBL" id="MET3732836.1"/>
    </source>
</evidence>
<dbReference type="Pfam" id="PF02517">
    <property type="entry name" value="Rce1-like"/>
    <property type="match status" value="1"/>
</dbReference>
<keyword evidence="3" id="KW-0378">Hydrolase</keyword>